<dbReference type="RefSeq" id="WP_182706733.1">
    <property type="nucleotide sequence ID" value="NZ_JACJII010000001.1"/>
</dbReference>
<dbReference type="InterPro" id="IPR029058">
    <property type="entry name" value="AB_hydrolase_fold"/>
</dbReference>
<dbReference type="GO" id="GO:0046464">
    <property type="term" value="P:acylglycerol catabolic process"/>
    <property type="evidence" value="ECO:0007669"/>
    <property type="project" value="TreeGrafter"/>
</dbReference>
<reference evidence="2 3" key="1">
    <citation type="submission" date="2020-08" db="EMBL/GenBank/DDBJ databases">
        <title>Sequencing the genomes of 1000 actinobacteria strains.</title>
        <authorList>
            <person name="Klenk H.-P."/>
        </authorList>
    </citation>
    <scope>NUCLEOTIDE SEQUENCE [LARGE SCALE GENOMIC DNA]</scope>
    <source>
        <strain evidence="2 3">DSM 45823</strain>
    </source>
</reference>
<accession>A0A7W3N124</accession>
<dbReference type="InterPro" id="IPR000073">
    <property type="entry name" value="AB_hydrolase_1"/>
</dbReference>
<dbReference type="Proteomes" id="UP000539313">
    <property type="component" value="Unassembled WGS sequence"/>
</dbReference>
<dbReference type="EMBL" id="JACJII010000001">
    <property type="protein sequence ID" value="MBA9005591.1"/>
    <property type="molecule type" value="Genomic_DNA"/>
</dbReference>
<name>A0A7W3N124_9ACTN</name>
<proteinExistence type="predicted"/>
<dbReference type="AlphaFoldDB" id="A0A7W3N124"/>
<feature type="domain" description="AB hydrolase-1" evidence="1">
    <location>
        <begin position="36"/>
        <end position="254"/>
    </location>
</feature>
<dbReference type="PANTHER" id="PTHR43798">
    <property type="entry name" value="MONOACYLGLYCEROL LIPASE"/>
    <property type="match status" value="1"/>
</dbReference>
<dbReference type="Pfam" id="PF12697">
    <property type="entry name" value="Abhydrolase_6"/>
    <property type="match status" value="1"/>
</dbReference>
<dbReference type="SUPFAM" id="SSF53474">
    <property type="entry name" value="alpha/beta-Hydrolases"/>
    <property type="match status" value="1"/>
</dbReference>
<organism evidence="2 3">
    <name type="scientific">Thermomonospora cellulosilytica</name>
    <dbReference type="NCBI Taxonomy" id="1411118"/>
    <lineage>
        <taxon>Bacteria</taxon>
        <taxon>Bacillati</taxon>
        <taxon>Actinomycetota</taxon>
        <taxon>Actinomycetes</taxon>
        <taxon>Streptosporangiales</taxon>
        <taxon>Thermomonosporaceae</taxon>
        <taxon>Thermomonospora</taxon>
    </lineage>
</organism>
<evidence type="ECO:0000259" key="1">
    <source>
        <dbReference type="Pfam" id="PF12697"/>
    </source>
</evidence>
<gene>
    <name evidence="2" type="ORF">HNR21_004473</name>
</gene>
<dbReference type="GO" id="GO:0016020">
    <property type="term" value="C:membrane"/>
    <property type="evidence" value="ECO:0007669"/>
    <property type="project" value="TreeGrafter"/>
</dbReference>
<dbReference type="GO" id="GO:0047372">
    <property type="term" value="F:monoacylglycerol lipase activity"/>
    <property type="evidence" value="ECO:0007669"/>
    <property type="project" value="TreeGrafter"/>
</dbReference>
<sequence>MHKVTSRDGTPIAVESRGEGPALVYVGGAFNDRNSGAPLAELLAGSCTVHCYDRRGRGDSGDTQPYAVGREIEDLAAVIAESGGSAFVYGMSSGCALALEAAVRGVPIDGLVLFEPPYNPAGVGELMRESKEYATKLTALLAERRNGDAAELFMRTVGLPPEMIAQMRGGPMWAHLEALAPTLAYDSAVMCDSEGGCLPVERVSKITAPTLVLSGGASPEWMRTVAQQVADTVQNGRHQVLEGQTHDVDPRAVAPAVREFVRRHAGR</sequence>
<comment type="caution">
    <text evidence="2">The sequence shown here is derived from an EMBL/GenBank/DDBJ whole genome shotgun (WGS) entry which is preliminary data.</text>
</comment>
<dbReference type="PANTHER" id="PTHR43798:SF5">
    <property type="entry name" value="MONOACYLGLYCEROL LIPASE ABHD6"/>
    <property type="match status" value="1"/>
</dbReference>
<evidence type="ECO:0000313" key="2">
    <source>
        <dbReference type="EMBL" id="MBA9005591.1"/>
    </source>
</evidence>
<dbReference type="Gene3D" id="3.40.50.1820">
    <property type="entry name" value="alpha/beta hydrolase"/>
    <property type="match status" value="1"/>
</dbReference>
<keyword evidence="3" id="KW-1185">Reference proteome</keyword>
<protein>
    <submittedName>
        <fullName evidence="2">Pimeloyl-ACP methyl ester carboxylesterase</fullName>
    </submittedName>
</protein>
<dbReference type="InterPro" id="IPR050266">
    <property type="entry name" value="AB_hydrolase_sf"/>
</dbReference>
<evidence type="ECO:0000313" key="3">
    <source>
        <dbReference type="Proteomes" id="UP000539313"/>
    </source>
</evidence>